<evidence type="ECO:0008006" key="3">
    <source>
        <dbReference type="Google" id="ProtNLM"/>
    </source>
</evidence>
<organism evidence="1 2">
    <name type="scientific">Pristionchus entomophagus</name>
    <dbReference type="NCBI Taxonomy" id="358040"/>
    <lineage>
        <taxon>Eukaryota</taxon>
        <taxon>Metazoa</taxon>
        <taxon>Ecdysozoa</taxon>
        <taxon>Nematoda</taxon>
        <taxon>Chromadorea</taxon>
        <taxon>Rhabditida</taxon>
        <taxon>Rhabditina</taxon>
        <taxon>Diplogasteromorpha</taxon>
        <taxon>Diplogasteroidea</taxon>
        <taxon>Neodiplogasteridae</taxon>
        <taxon>Pristionchus</taxon>
    </lineage>
</organism>
<dbReference type="Proteomes" id="UP001432027">
    <property type="component" value="Unassembled WGS sequence"/>
</dbReference>
<gene>
    <name evidence="1" type="ORF">PENTCL1PPCAC_4680</name>
</gene>
<reference evidence="1" key="1">
    <citation type="submission" date="2023-10" db="EMBL/GenBank/DDBJ databases">
        <title>Genome assembly of Pristionchus species.</title>
        <authorList>
            <person name="Yoshida K."/>
            <person name="Sommer R.J."/>
        </authorList>
    </citation>
    <scope>NUCLEOTIDE SEQUENCE</scope>
    <source>
        <strain evidence="1">RS0144</strain>
    </source>
</reference>
<comment type="caution">
    <text evidence="1">The sequence shown here is derived from an EMBL/GenBank/DDBJ whole genome shotgun (WGS) entry which is preliminary data.</text>
</comment>
<dbReference type="EMBL" id="BTSX01000002">
    <property type="protein sequence ID" value="GMS82505.1"/>
    <property type="molecule type" value="Genomic_DNA"/>
</dbReference>
<proteinExistence type="predicted"/>
<evidence type="ECO:0000313" key="1">
    <source>
        <dbReference type="EMBL" id="GMS82505.1"/>
    </source>
</evidence>
<dbReference type="AlphaFoldDB" id="A0AAV5SHZ2"/>
<protein>
    <recommendedName>
        <fullName evidence="3">Ribosomal protein</fullName>
    </recommendedName>
</protein>
<feature type="non-terminal residue" evidence="1">
    <location>
        <position position="135"/>
    </location>
</feature>
<evidence type="ECO:0000313" key="2">
    <source>
        <dbReference type="Proteomes" id="UP001432027"/>
    </source>
</evidence>
<sequence>MIIYTRGLTNDLSNQATWQSSMVNRVHRISSQRFSSLKIREFLWIKQSIYAIYQKKNKWTTNDCYKLSVSIFSLSNLVISPWTIEANLESEQQHLLDTVETDLQSQEAEPLSTQDNGNGEVSENQPLVLRNLIII</sequence>
<accession>A0AAV5SHZ2</accession>
<keyword evidence="2" id="KW-1185">Reference proteome</keyword>
<name>A0AAV5SHZ2_9BILA</name>